<evidence type="ECO:0000256" key="7">
    <source>
        <dbReference type="ARBA" id="ARBA00023014"/>
    </source>
</evidence>
<keyword evidence="2" id="KW-0813">Transport</keyword>
<keyword evidence="9" id="KW-0472">Membrane</keyword>
<keyword evidence="9" id="KW-1133">Transmembrane helix</keyword>
<comment type="similarity">
    <text evidence="1">Belongs to the adrenodoxin/putidaredoxin family.</text>
</comment>
<dbReference type="OrthoDB" id="268593at2759"/>
<sequence>MIRFLSKFGASQQKMVTFFFKNKDNSLTKVTTPIGQNLLQIAHKNEIDLEGACEQSLACSTCHVILPKQLYDKVPQPVPEEEDLLDLAYGLTETSRLGCQVKVDEKFENVVISLPKATRNFYVDEQLVILKELQINYVTLSIQNGFILLIVNLDLISLNNILDITFKIYNYKKRVFLLMMSLLNFGFNSYKIFQPIFFIYLSSISLLHFFND</sequence>
<keyword evidence="12" id="KW-1185">Reference proteome</keyword>
<dbReference type="PROSITE" id="PS00814">
    <property type="entry name" value="ADX"/>
    <property type="match status" value="1"/>
</dbReference>
<comment type="cofactor">
    <cofactor evidence="8">
        <name>[2Fe-2S] cluster</name>
        <dbReference type="ChEBI" id="CHEBI:190135"/>
    </cofactor>
</comment>
<dbReference type="GO" id="GO:0046872">
    <property type="term" value="F:metal ion binding"/>
    <property type="evidence" value="ECO:0007669"/>
    <property type="project" value="UniProtKB-KW"/>
</dbReference>
<dbReference type="EMBL" id="CAJJDO010000143">
    <property type="protein sequence ID" value="CAD8206234.1"/>
    <property type="molecule type" value="Genomic_DNA"/>
</dbReference>
<dbReference type="InterPro" id="IPR001055">
    <property type="entry name" value="Adrenodoxin-like"/>
</dbReference>
<keyword evidence="4" id="KW-0479">Metal-binding</keyword>
<dbReference type="PANTHER" id="PTHR23426">
    <property type="entry name" value="FERREDOXIN/ADRENODOXIN"/>
    <property type="match status" value="1"/>
</dbReference>
<evidence type="ECO:0000313" key="12">
    <source>
        <dbReference type="Proteomes" id="UP000689195"/>
    </source>
</evidence>
<evidence type="ECO:0000256" key="9">
    <source>
        <dbReference type="SAM" id="Phobius"/>
    </source>
</evidence>
<reference evidence="11" key="1">
    <citation type="submission" date="2021-01" db="EMBL/GenBank/DDBJ databases">
        <authorList>
            <consortium name="Genoscope - CEA"/>
            <person name="William W."/>
        </authorList>
    </citation>
    <scope>NUCLEOTIDE SEQUENCE</scope>
</reference>
<evidence type="ECO:0000256" key="2">
    <source>
        <dbReference type="ARBA" id="ARBA00022448"/>
    </source>
</evidence>
<keyword evidence="7" id="KW-0411">Iron-sulfur</keyword>
<dbReference type="Pfam" id="PF00111">
    <property type="entry name" value="Fer2"/>
    <property type="match status" value="1"/>
</dbReference>
<evidence type="ECO:0000256" key="8">
    <source>
        <dbReference type="ARBA" id="ARBA00034078"/>
    </source>
</evidence>
<dbReference type="GO" id="GO:0009055">
    <property type="term" value="F:electron transfer activity"/>
    <property type="evidence" value="ECO:0007669"/>
    <property type="project" value="TreeGrafter"/>
</dbReference>
<feature type="domain" description="2Fe-2S ferredoxin-type" evidence="10">
    <location>
        <begin position="14"/>
        <end position="118"/>
    </location>
</feature>
<comment type="caution">
    <text evidence="11">The sequence shown here is derived from an EMBL/GenBank/DDBJ whole genome shotgun (WGS) entry which is preliminary data.</text>
</comment>
<evidence type="ECO:0000256" key="1">
    <source>
        <dbReference type="ARBA" id="ARBA00010914"/>
    </source>
</evidence>
<dbReference type="AlphaFoldDB" id="A0A8S1Y3C8"/>
<evidence type="ECO:0000256" key="4">
    <source>
        <dbReference type="ARBA" id="ARBA00022723"/>
    </source>
</evidence>
<dbReference type="InterPro" id="IPR018298">
    <property type="entry name" value="Adrenodoxin_Fe-S_BS"/>
</dbReference>
<dbReference type="PANTHER" id="PTHR23426:SF72">
    <property type="entry name" value="2FE-2S FERREDOXIN-TYPE DOMAIN-CONTAINING PROTEIN"/>
    <property type="match status" value="1"/>
</dbReference>
<keyword evidence="9" id="KW-0812">Transmembrane</keyword>
<dbReference type="GO" id="GO:0051537">
    <property type="term" value="F:2 iron, 2 sulfur cluster binding"/>
    <property type="evidence" value="ECO:0007669"/>
    <property type="project" value="UniProtKB-KW"/>
</dbReference>
<keyword evidence="6" id="KW-0408">Iron</keyword>
<dbReference type="InterPro" id="IPR001041">
    <property type="entry name" value="2Fe-2S_ferredoxin-type"/>
</dbReference>
<evidence type="ECO:0000256" key="3">
    <source>
        <dbReference type="ARBA" id="ARBA00022714"/>
    </source>
</evidence>
<dbReference type="GO" id="GO:0140647">
    <property type="term" value="P:P450-containing electron transport chain"/>
    <property type="evidence" value="ECO:0007669"/>
    <property type="project" value="InterPro"/>
</dbReference>
<dbReference type="Proteomes" id="UP000689195">
    <property type="component" value="Unassembled WGS sequence"/>
</dbReference>
<dbReference type="PROSITE" id="PS51085">
    <property type="entry name" value="2FE2S_FER_2"/>
    <property type="match status" value="1"/>
</dbReference>
<evidence type="ECO:0000313" key="11">
    <source>
        <dbReference type="EMBL" id="CAD8206234.1"/>
    </source>
</evidence>
<dbReference type="CDD" id="cd00207">
    <property type="entry name" value="fer2"/>
    <property type="match status" value="1"/>
</dbReference>
<evidence type="ECO:0000256" key="6">
    <source>
        <dbReference type="ARBA" id="ARBA00023004"/>
    </source>
</evidence>
<organism evidence="11 12">
    <name type="scientific">Paramecium pentaurelia</name>
    <dbReference type="NCBI Taxonomy" id="43138"/>
    <lineage>
        <taxon>Eukaryota</taxon>
        <taxon>Sar</taxon>
        <taxon>Alveolata</taxon>
        <taxon>Ciliophora</taxon>
        <taxon>Intramacronucleata</taxon>
        <taxon>Oligohymenophorea</taxon>
        <taxon>Peniculida</taxon>
        <taxon>Parameciidae</taxon>
        <taxon>Paramecium</taxon>
    </lineage>
</organism>
<dbReference type="GO" id="GO:0005739">
    <property type="term" value="C:mitochondrion"/>
    <property type="evidence" value="ECO:0007669"/>
    <property type="project" value="TreeGrafter"/>
</dbReference>
<protein>
    <recommendedName>
        <fullName evidence="10">2Fe-2S ferredoxin-type domain-containing protein</fullName>
    </recommendedName>
</protein>
<keyword evidence="5" id="KW-0249">Electron transport</keyword>
<evidence type="ECO:0000259" key="10">
    <source>
        <dbReference type="PROSITE" id="PS51085"/>
    </source>
</evidence>
<keyword evidence="3" id="KW-0001">2Fe-2S</keyword>
<evidence type="ECO:0000256" key="5">
    <source>
        <dbReference type="ARBA" id="ARBA00022982"/>
    </source>
</evidence>
<feature type="transmembrane region" description="Helical" evidence="9">
    <location>
        <begin position="146"/>
        <end position="169"/>
    </location>
</feature>
<gene>
    <name evidence="11" type="ORF">PPENT_87.1.T1430097</name>
</gene>
<name>A0A8S1Y3C8_9CILI</name>
<proteinExistence type="inferred from homology"/>
<accession>A0A8S1Y3C8</accession>